<name>A0A0J7KC24_LASNI</name>
<comment type="caution">
    <text evidence="1">The sequence shown here is derived from an EMBL/GenBank/DDBJ whole genome shotgun (WGS) entry which is preliminary data.</text>
</comment>
<dbReference type="EMBL" id="LBMM01009909">
    <property type="protein sequence ID" value="KMQ87794.1"/>
    <property type="molecule type" value="Genomic_DNA"/>
</dbReference>
<dbReference type="AlphaFoldDB" id="A0A0J7KC24"/>
<protein>
    <submittedName>
        <fullName evidence="1">Uncharacterized protein</fullName>
    </submittedName>
</protein>
<keyword evidence="2" id="KW-1185">Reference proteome</keyword>
<organism evidence="1 2">
    <name type="scientific">Lasius niger</name>
    <name type="common">Black garden ant</name>
    <dbReference type="NCBI Taxonomy" id="67767"/>
    <lineage>
        <taxon>Eukaryota</taxon>
        <taxon>Metazoa</taxon>
        <taxon>Ecdysozoa</taxon>
        <taxon>Arthropoda</taxon>
        <taxon>Hexapoda</taxon>
        <taxon>Insecta</taxon>
        <taxon>Pterygota</taxon>
        <taxon>Neoptera</taxon>
        <taxon>Endopterygota</taxon>
        <taxon>Hymenoptera</taxon>
        <taxon>Apocrita</taxon>
        <taxon>Aculeata</taxon>
        <taxon>Formicoidea</taxon>
        <taxon>Formicidae</taxon>
        <taxon>Formicinae</taxon>
        <taxon>Lasius</taxon>
        <taxon>Lasius</taxon>
    </lineage>
</organism>
<dbReference type="PaxDb" id="67767-A0A0J7KC24"/>
<reference evidence="1 2" key="1">
    <citation type="submission" date="2015-04" db="EMBL/GenBank/DDBJ databases">
        <title>Lasius niger genome sequencing.</title>
        <authorList>
            <person name="Konorov E.A."/>
            <person name="Nikitin M.A."/>
            <person name="Kirill M.V."/>
            <person name="Chang P."/>
        </authorList>
    </citation>
    <scope>NUCLEOTIDE SEQUENCE [LARGE SCALE GENOMIC DNA]</scope>
    <source>
        <tissue evidence="1">Whole</tissue>
    </source>
</reference>
<dbReference type="Proteomes" id="UP000036403">
    <property type="component" value="Unassembled WGS sequence"/>
</dbReference>
<proteinExistence type="predicted"/>
<evidence type="ECO:0000313" key="1">
    <source>
        <dbReference type="EMBL" id="KMQ87794.1"/>
    </source>
</evidence>
<gene>
    <name evidence="1" type="ORF">RF55_12832</name>
</gene>
<sequence>MLRLANRRSRKSYHLLSAAHRRRLEKLERAARNEYECLQQQNLDIANARADSNLVDEGQILAECSQTEEDEIFVSSDAPADDVQFAFNEIDEVLSSSNVVESISDNDDIEPQNTIDNFQERLAEVFVCSDMSHTQVNAVLQVVRTILVYPHCQKIVERF</sequence>
<accession>A0A0J7KC24</accession>
<evidence type="ECO:0000313" key="2">
    <source>
        <dbReference type="Proteomes" id="UP000036403"/>
    </source>
</evidence>